<feature type="chain" id="PRO_5046237681" evidence="1">
    <location>
        <begin position="20"/>
        <end position="243"/>
    </location>
</feature>
<gene>
    <name evidence="3" type="ORF">MN202_00685</name>
</gene>
<sequence>MRLLWSGLLLCLSTALSSAEVTALRVAIPDYPPYTVLAQGEFSGPGYDAFISIMTEAGLQYQLIPVPNFGRALIDMQNQQIDMFFLATENAERSHVAQFSLPVITTDWSWVWLKARKDVVPGSEQFRQDALVSAQMNSNIFSWLQQHKYKITAGTNNIHGLFKLLDFNRVDAIMLPSDVATALIAKQQLDASRYNMQQELTLPFGFYVSNNYLSLQPDFLQRLNAAISRYHDNAARAEPAPNQ</sequence>
<proteinExistence type="predicted"/>
<organism evidence="3 4">
    <name type="scientific">Rheinheimera muenzenbergensis</name>
    <dbReference type="NCBI Taxonomy" id="1193628"/>
    <lineage>
        <taxon>Bacteria</taxon>
        <taxon>Pseudomonadati</taxon>
        <taxon>Pseudomonadota</taxon>
        <taxon>Gammaproteobacteria</taxon>
        <taxon>Chromatiales</taxon>
        <taxon>Chromatiaceae</taxon>
        <taxon>Rheinheimera</taxon>
    </lineage>
</organism>
<evidence type="ECO:0000313" key="3">
    <source>
        <dbReference type="EMBL" id="MEH8015735.1"/>
    </source>
</evidence>
<reference evidence="3 4" key="1">
    <citation type="journal article" date="2023" name="Ecotoxicol. Environ. Saf.">
        <title>Mercury remediation potential of mercury-resistant strain Rheinheimera metallidurans sp. nov. isolated from a municipal waste dumping site.</title>
        <authorList>
            <person name="Yadav V."/>
            <person name="Manjhi A."/>
            <person name="Vadakedath N."/>
        </authorList>
    </citation>
    <scope>NUCLEOTIDE SEQUENCE [LARGE SCALE GENOMIC DNA]</scope>
    <source>
        <strain evidence="3 4">E-49</strain>
    </source>
</reference>
<dbReference type="SUPFAM" id="SSF53850">
    <property type="entry name" value="Periplasmic binding protein-like II"/>
    <property type="match status" value="1"/>
</dbReference>
<keyword evidence="1" id="KW-0732">Signal</keyword>
<keyword evidence="4" id="KW-1185">Reference proteome</keyword>
<dbReference type="Proteomes" id="UP001375382">
    <property type="component" value="Unassembled WGS sequence"/>
</dbReference>
<dbReference type="Gene3D" id="3.40.190.10">
    <property type="entry name" value="Periplasmic binding protein-like II"/>
    <property type="match status" value="2"/>
</dbReference>
<dbReference type="EMBL" id="JALAAR010000001">
    <property type="protein sequence ID" value="MEH8015735.1"/>
    <property type="molecule type" value="Genomic_DNA"/>
</dbReference>
<name>A0ABU8C1D4_9GAMM</name>
<dbReference type="Pfam" id="PF00497">
    <property type="entry name" value="SBP_bac_3"/>
    <property type="match status" value="1"/>
</dbReference>
<evidence type="ECO:0000313" key="4">
    <source>
        <dbReference type="Proteomes" id="UP001375382"/>
    </source>
</evidence>
<feature type="domain" description="Solute-binding protein family 3/N-terminal" evidence="2">
    <location>
        <begin position="26"/>
        <end position="231"/>
    </location>
</feature>
<dbReference type="RefSeq" id="WP_335734156.1">
    <property type="nucleotide sequence ID" value="NZ_JALAAR010000001.1"/>
</dbReference>
<protein>
    <submittedName>
        <fullName evidence="3">Transporter substrate-binding domain-containing protein</fullName>
    </submittedName>
</protein>
<dbReference type="InterPro" id="IPR001638">
    <property type="entry name" value="Solute-binding_3/MltF_N"/>
</dbReference>
<evidence type="ECO:0000259" key="2">
    <source>
        <dbReference type="Pfam" id="PF00497"/>
    </source>
</evidence>
<comment type="caution">
    <text evidence="3">The sequence shown here is derived from an EMBL/GenBank/DDBJ whole genome shotgun (WGS) entry which is preliminary data.</text>
</comment>
<accession>A0ABU8C1D4</accession>
<feature type="signal peptide" evidence="1">
    <location>
        <begin position="1"/>
        <end position="19"/>
    </location>
</feature>
<evidence type="ECO:0000256" key="1">
    <source>
        <dbReference type="SAM" id="SignalP"/>
    </source>
</evidence>